<keyword evidence="2" id="KW-0472">Membrane</keyword>
<sequence length="214" mass="21877">MEAGRPGTGPEARWKPFAAIGGAVVVGVLAAFAIYGVHGGKAAGTPSAGSTGSTASASAPQKSAAAHAQAVAIDKVLDQSKPSRGKLQQGLSQMRPPCSKADQGIAAIQQAADQRAEQVQRAKKLKVDALARGYTLRQHLVDALTASQQADAAYLKWAKKYQANGCSGPTEGDAYYDAGNAASVKATKSKSAFVALWGSIAEQEGLPARSQGSI</sequence>
<feature type="transmembrane region" description="Helical" evidence="2">
    <location>
        <begin position="17"/>
        <end position="37"/>
    </location>
</feature>
<keyword evidence="2" id="KW-1133">Transmembrane helix</keyword>
<dbReference type="RefSeq" id="WP_203953167.1">
    <property type="nucleotide sequence ID" value="NZ_BOOO01000013.1"/>
</dbReference>
<evidence type="ECO:0000313" key="3">
    <source>
        <dbReference type="EMBL" id="GII29177.1"/>
    </source>
</evidence>
<dbReference type="EMBL" id="BOOO01000013">
    <property type="protein sequence ID" value="GII29177.1"/>
    <property type="molecule type" value="Genomic_DNA"/>
</dbReference>
<dbReference type="AlphaFoldDB" id="A0A8J3TNN2"/>
<keyword evidence="4" id="KW-1185">Reference proteome</keyword>
<evidence type="ECO:0000256" key="1">
    <source>
        <dbReference type="SAM" id="MobiDB-lite"/>
    </source>
</evidence>
<accession>A0A8J3TNN2</accession>
<dbReference type="Proteomes" id="UP000650628">
    <property type="component" value="Unassembled WGS sequence"/>
</dbReference>
<organism evidence="3 4">
    <name type="scientific">Planotetraspora mira</name>
    <dbReference type="NCBI Taxonomy" id="58121"/>
    <lineage>
        <taxon>Bacteria</taxon>
        <taxon>Bacillati</taxon>
        <taxon>Actinomycetota</taxon>
        <taxon>Actinomycetes</taxon>
        <taxon>Streptosporangiales</taxon>
        <taxon>Streptosporangiaceae</taxon>
        <taxon>Planotetraspora</taxon>
    </lineage>
</organism>
<evidence type="ECO:0000313" key="4">
    <source>
        <dbReference type="Proteomes" id="UP000650628"/>
    </source>
</evidence>
<proteinExistence type="predicted"/>
<reference evidence="3 4" key="1">
    <citation type="submission" date="2021-01" db="EMBL/GenBank/DDBJ databases">
        <title>Whole genome shotgun sequence of Planotetraspora mira NBRC 15435.</title>
        <authorList>
            <person name="Komaki H."/>
            <person name="Tamura T."/>
        </authorList>
    </citation>
    <scope>NUCLEOTIDE SEQUENCE [LARGE SCALE GENOMIC DNA]</scope>
    <source>
        <strain evidence="3 4">NBRC 15435</strain>
    </source>
</reference>
<gene>
    <name evidence="3" type="ORF">Pmi06nite_26190</name>
</gene>
<name>A0A8J3TNN2_9ACTN</name>
<evidence type="ECO:0000256" key="2">
    <source>
        <dbReference type="SAM" id="Phobius"/>
    </source>
</evidence>
<comment type="caution">
    <text evidence="3">The sequence shown here is derived from an EMBL/GenBank/DDBJ whole genome shotgun (WGS) entry which is preliminary data.</text>
</comment>
<keyword evidence="2" id="KW-0812">Transmembrane</keyword>
<feature type="region of interest" description="Disordered" evidence="1">
    <location>
        <begin position="77"/>
        <end position="99"/>
    </location>
</feature>
<protein>
    <submittedName>
        <fullName evidence="3">Uncharacterized protein</fullName>
    </submittedName>
</protein>